<dbReference type="InterPro" id="IPR045509">
    <property type="entry name" value="HD_assoc_2"/>
</dbReference>
<dbReference type="OrthoDB" id="8895at2157"/>
<dbReference type="EMBL" id="NHPJ01000131">
    <property type="protein sequence ID" value="OYR54126.1"/>
    <property type="molecule type" value="Genomic_DNA"/>
</dbReference>
<dbReference type="Proteomes" id="UP000216308">
    <property type="component" value="Unassembled WGS sequence"/>
</dbReference>
<dbReference type="PANTHER" id="PTHR11373:SF4">
    <property type="entry name" value="DEOXYNUCLEOSIDE TRIPHOSPHATE TRIPHOSPHOHYDROLASE SAMHD1"/>
    <property type="match status" value="1"/>
</dbReference>
<dbReference type="SMART" id="SM00471">
    <property type="entry name" value="HDc"/>
    <property type="match status" value="1"/>
</dbReference>
<dbReference type="InterPro" id="IPR050135">
    <property type="entry name" value="dGTPase-like"/>
</dbReference>
<dbReference type="GO" id="GO:0006203">
    <property type="term" value="P:dGTP catabolic process"/>
    <property type="evidence" value="ECO:0007669"/>
    <property type="project" value="TreeGrafter"/>
</dbReference>
<sequence length="407" mass="44392">MNAIKDSVHGHVRLDPVATELIDTPAFQRLRHIKQLSTVRLVYPSANHTRFEHSLGVYHLARQALDGLGLDPDTAAHVRAAALLHDAGHGPYGHQTEGIIRRRTGRDHDDVEWLLTDPDREVTRVLERNGLDPERVTALIAGEGGVGALVSGELDVDRMDYLVRDAHHTGVPYGTVDTGRLVNELRLVGGGNRPDGGGSDADPDPASADLVLAEGNVATAESLLLARSLMNAVVYRHHVSRVAGAMLERACERYLDRTETDVERFRRMADHDLLVELREHVPELGRRIERRDLYKRAVWAGLGEVPAGTVDADHAAALAAEREIADRAGVDPKRVVVDVPSRPGLKESDSAVVVDGITQRLSDASELVAGIRAAERGRWRLGVYCPAEHVDAVREAARGVLGLRIAE</sequence>
<dbReference type="InterPro" id="IPR006674">
    <property type="entry name" value="HD_domain"/>
</dbReference>
<keyword evidence="2" id="KW-0378">Hydrolase</keyword>
<dbReference type="Pfam" id="PF01966">
    <property type="entry name" value="HD"/>
    <property type="match status" value="1"/>
</dbReference>
<dbReference type="InterPro" id="IPR003607">
    <property type="entry name" value="HD/PDEase_dom"/>
</dbReference>
<dbReference type="SUPFAM" id="SSF109604">
    <property type="entry name" value="HD-domain/PDEase-like"/>
    <property type="match status" value="1"/>
</dbReference>
<organism evidence="2 3">
    <name type="scientific">Halorubrum halodurans</name>
    <dbReference type="NCBI Taxonomy" id="1383851"/>
    <lineage>
        <taxon>Archaea</taxon>
        <taxon>Methanobacteriati</taxon>
        <taxon>Methanobacteriota</taxon>
        <taxon>Stenosarchaea group</taxon>
        <taxon>Halobacteria</taxon>
        <taxon>Halobacteriales</taxon>
        <taxon>Haloferacaceae</taxon>
        <taxon>Halorubrum</taxon>
    </lineage>
</organism>
<evidence type="ECO:0000313" key="3">
    <source>
        <dbReference type="Proteomes" id="UP000216308"/>
    </source>
</evidence>
<comment type="caution">
    <text evidence="2">The sequence shown here is derived from an EMBL/GenBank/DDBJ whole genome shotgun (WGS) entry which is preliminary data.</text>
</comment>
<keyword evidence="3" id="KW-1185">Reference proteome</keyword>
<accession>A0A256ICU8</accession>
<proteinExistence type="predicted"/>
<dbReference type="CDD" id="cd00077">
    <property type="entry name" value="HDc"/>
    <property type="match status" value="1"/>
</dbReference>
<reference evidence="2 3" key="1">
    <citation type="journal article" date="2014" name="Front. Microbiol.">
        <title>Population and genomic analysis of the genus Halorubrum.</title>
        <authorList>
            <person name="Fullmer M.S."/>
            <person name="Soucy S.M."/>
            <person name="Swithers K.S."/>
            <person name="Makkay A.M."/>
            <person name="Wheeler R."/>
            <person name="Ventosa A."/>
            <person name="Gogarten J.P."/>
            <person name="Papke R.T."/>
        </authorList>
    </citation>
    <scope>NUCLEOTIDE SEQUENCE [LARGE SCALE GENOMIC DNA]</scope>
    <source>
        <strain evidence="2 3">Cb34</strain>
    </source>
</reference>
<name>A0A256ICU8_9EURY</name>
<dbReference type="RefSeq" id="WP_094534377.1">
    <property type="nucleotide sequence ID" value="NZ_NHPJ01000131.1"/>
</dbReference>
<gene>
    <name evidence="2" type="ORF">DJ70_14895</name>
</gene>
<dbReference type="AlphaFoldDB" id="A0A256ICU8"/>
<dbReference type="PROSITE" id="PS51831">
    <property type="entry name" value="HD"/>
    <property type="match status" value="1"/>
</dbReference>
<dbReference type="GO" id="GO:0008832">
    <property type="term" value="F:dGTPase activity"/>
    <property type="evidence" value="ECO:0007669"/>
    <property type="project" value="TreeGrafter"/>
</dbReference>
<dbReference type="PANTHER" id="PTHR11373">
    <property type="entry name" value="DEOXYNUCLEOSIDE TRIPHOSPHATE TRIPHOSPHOHYDROLASE"/>
    <property type="match status" value="1"/>
</dbReference>
<dbReference type="Pfam" id="PF19276">
    <property type="entry name" value="HD_assoc_2"/>
    <property type="match status" value="1"/>
</dbReference>
<protein>
    <submittedName>
        <fullName evidence="2">Phosphohydrolase</fullName>
    </submittedName>
</protein>
<feature type="domain" description="HD" evidence="1">
    <location>
        <begin position="50"/>
        <end position="162"/>
    </location>
</feature>
<evidence type="ECO:0000313" key="2">
    <source>
        <dbReference type="EMBL" id="OYR54126.1"/>
    </source>
</evidence>
<evidence type="ECO:0000259" key="1">
    <source>
        <dbReference type="PROSITE" id="PS51831"/>
    </source>
</evidence>
<dbReference type="Gene3D" id="1.10.3210.10">
    <property type="entry name" value="Hypothetical protein af1432"/>
    <property type="match status" value="1"/>
</dbReference>